<dbReference type="GO" id="GO:0005125">
    <property type="term" value="F:cytokine activity"/>
    <property type="evidence" value="ECO:0007669"/>
    <property type="project" value="TreeGrafter"/>
</dbReference>
<comment type="similarity">
    <text evidence="2 4">Belongs to the TGF-beta family.</text>
</comment>
<feature type="domain" description="TGF-beta family profile" evidence="5">
    <location>
        <begin position="216"/>
        <end position="331"/>
    </location>
</feature>
<evidence type="ECO:0000256" key="2">
    <source>
        <dbReference type="ARBA" id="ARBA00006656"/>
    </source>
</evidence>
<dbReference type="Pfam" id="PF00019">
    <property type="entry name" value="TGF_beta"/>
    <property type="match status" value="1"/>
</dbReference>
<dbReference type="STRING" id="75913.A0A0K0FYI2"/>
<evidence type="ECO:0000313" key="6">
    <source>
        <dbReference type="Proteomes" id="UP000035680"/>
    </source>
</evidence>
<comment type="subcellular location">
    <subcellularLocation>
        <location evidence="1">Secreted</location>
    </subcellularLocation>
</comment>
<keyword evidence="6" id="KW-1185">Reference proteome</keyword>
<dbReference type="Proteomes" id="UP000035680">
    <property type="component" value="Unassembled WGS sequence"/>
</dbReference>
<sequence length="331" mass="38404">MYPLILIKNLIICCIFINKTFEKEQYFDRIQKNLLLKKILDMFHLSNPVKVNNIDVGSIKLLQEKYKSMNNFEENNSDENFSEIKIMGKVVNDFLIEFENSDILEKYEILQSSLFIKYDIPSNDGKIIKGKIQVYDIESPFQIGKTLGSGLMDFGGYGGNNLATLISLNKKHLYEYIKSGRRNLHMMIVPKISNKLLNITINHADLTMKVINRNSRLKRNNKEFSSCEDDGSKDSCCMRSYEVNFDDLKWDFIISPRILKTNYCYGECKKVSKKSTIGNVLSKIQDENVFTYRSCCHPTEYRPLNVTIFINKSIVETKLINDLLVKKCSCY</sequence>
<dbReference type="InterPro" id="IPR015615">
    <property type="entry name" value="TGF-beta-rel"/>
</dbReference>
<dbReference type="PANTHER" id="PTHR11848">
    <property type="entry name" value="TGF-BETA FAMILY"/>
    <property type="match status" value="1"/>
</dbReference>
<reference evidence="6" key="1">
    <citation type="submission" date="2014-07" db="EMBL/GenBank/DDBJ databases">
        <authorList>
            <person name="Martin A.A"/>
            <person name="De Silva N."/>
        </authorList>
    </citation>
    <scope>NUCLEOTIDE SEQUENCE</scope>
</reference>
<keyword evidence="3" id="KW-0964">Secreted</keyword>
<dbReference type="SMART" id="SM00204">
    <property type="entry name" value="TGFB"/>
    <property type="match status" value="1"/>
</dbReference>
<dbReference type="WBParaSite" id="SVE_1750800.1">
    <property type="protein sequence ID" value="SVE_1750800.1"/>
    <property type="gene ID" value="SVE_1750800"/>
</dbReference>
<dbReference type="GO" id="GO:0008083">
    <property type="term" value="F:growth factor activity"/>
    <property type="evidence" value="ECO:0007669"/>
    <property type="project" value="UniProtKB-KW"/>
</dbReference>
<evidence type="ECO:0000313" key="7">
    <source>
        <dbReference type="WBParaSite" id="SVE_1750800.1"/>
    </source>
</evidence>
<protein>
    <submittedName>
        <fullName evidence="7">TGF_BETA_2 domain-containing protein</fullName>
    </submittedName>
</protein>
<evidence type="ECO:0000256" key="3">
    <source>
        <dbReference type="ARBA" id="ARBA00022525"/>
    </source>
</evidence>
<dbReference type="Gene3D" id="2.10.90.10">
    <property type="entry name" value="Cystine-knot cytokines"/>
    <property type="match status" value="1"/>
</dbReference>
<dbReference type="InterPro" id="IPR001839">
    <property type="entry name" value="TGF-b_C"/>
</dbReference>
<accession>A0A0K0FYI2</accession>
<keyword evidence="4" id="KW-0339">Growth factor</keyword>
<dbReference type="PROSITE" id="PS51362">
    <property type="entry name" value="TGF_BETA_2"/>
    <property type="match status" value="1"/>
</dbReference>
<dbReference type="GO" id="GO:0005615">
    <property type="term" value="C:extracellular space"/>
    <property type="evidence" value="ECO:0007669"/>
    <property type="project" value="TreeGrafter"/>
</dbReference>
<proteinExistence type="inferred from homology"/>
<evidence type="ECO:0000256" key="1">
    <source>
        <dbReference type="ARBA" id="ARBA00004613"/>
    </source>
</evidence>
<organism evidence="6 7">
    <name type="scientific">Strongyloides venezuelensis</name>
    <name type="common">Threadworm</name>
    <dbReference type="NCBI Taxonomy" id="75913"/>
    <lineage>
        <taxon>Eukaryota</taxon>
        <taxon>Metazoa</taxon>
        <taxon>Ecdysozoa</taxon>
        <taxon>Nematoda</taxon>
        <taxon>Chromadorea</taxon>
        <taxon>Rhabditida</taxon>
        <taxon>Tylenchina</taxon>
        <taxon>Panagrolaimomorpha</taxon>
        <taxon>Strongyloidoidea</taxon>
        <taxon>Strongyloididae</taxon>
        <taxon>Strongyloides</taxon>
    </lineage>
</organism>
<dbReference type="SUPFAM" id="SSF57501">
    <property type="entry name" value="Cystine-knot cytokines"/>
    <property type="match status" value="1"/>
</dbReference>
<reference evidence="7" key="2">
    <citation type="submission" date="2015-08" db="UniProtKB">
        <authorList>
            <consortium name="WormBaseParasite"/>
        </authorList>
    </citation>
    <scope>IDENTIFICATION</scope>
</reference>
<evidence type="ECO:0000256" key="4">
    <source>
        <dbReference type="RuleBase" id="RU000354"/>
    </source>
</evidence>
<dbReference type="AlphaFoldDB" id="A0A0K0FYI2"/>
<dbReference type="InterPro" id="IPR029034">
    <property type="entry name" value="Cystine-knot_cytokine"/>
</dbReference>
<name>A0A0K0FYI2_STRVS</name>
<evidence type="ECO:0000259" key="5">
    <source>
        <dbReference type="PROSITE" id="PS51362"/>
    </source>
</evidence>